<dbReference type="SUPFAM" id="SSF47413">
    <property type="entry name" value="lambda repressor-like DNA-binding domains"/>
    <property type="match status" value="1"/>
</dbReference>
<evidence type="ECO:0000256" key="1">
    <source>
        <dbReference type="ARBA" id="ARBA00023015"/>
    </source>
</evidence>
<proteinExistence type="predicted"/>
<dbReference type="GO" id="GO:0003700">
    <property type="term" value="F:DNA-binding transcription factor activity"/>
    <property type="evidence" value="ECO:0007669"/>
    <property type="project" value="TreeGrafter"/>
</dbReference>
<evidence type="ECO:0000313" key="6">
    <source>
        <dbReference type="Proteomes" id="UP000482209"/>
    </source>
</evidence>
<keyword evidence="1" id="KW-0805">Transcription regulation</keyword>
<dbReference type="CDD" id="cd01392">
    <property type="entry name" value="HTH_LacI"/>
    <property type="match status" value="1"/>
</dbReference>
<dbReference type="GO" id="GO:0000976">
    <property type="term" value="F:transcription cis-regulatory region binding"/>
    <property type="evidence" value="ECO:0007669"/>
    <property type="project" value="TreeGrafter"/>
</dbReference>
<organism evidence="5 6">
    <name type="scientific">Velocimicrobium porci</name>
    <dbReference type="NCBI Taxonomy" id="2606634"/>
    <lineage>
        <taxon>Bacteria</taxon>
        <taxon>Bacillati</taxon>
        <taxon>Bacillota</taxon>
        <taxon>Clostridia</taxon>
        <taxon>Lachnospirales</taxon>
        <taxon>Lachnospiraceae</taxon>
        <taxon>Velocimicrobium</taxon>
    </lineage>
</organism>
<dbReference type="RefSeq" id="WP_154515459.1">
    <property type="nucleotide sequence ID" value="NZ_VUMT01000001.1"/>
</dbReference>
<dbReference type="Proteomes" id="UP000482209">
    <property type="component" value="Unassembled WGS sequence"/>
</dbReference>
<dbReference type="Pfam" id="PF00356">
    <property type="entry name" value="LacI"/>
    <property type="match status" value="1"/>
</dbReference>
<dbReference type="Gene3D" id="1.10.260.40">
    <property type="entry name" value="lambda repressor-like DNA-binding domains"/>
    <property type="match status" value="1"/>
</dbReference>
<comment type="caution">
    <text evidence="5">The sequence shown here is derived from an EMBL/GenBank/DDBJ whole genome shotgun (WGS) entry which is preliminary data.</text>
</comment>
<keyword evidence="2" id="KW-0238">DNA-binding</keyword>
<reference evidence="5 6" key="1">
    <citation type="submission" date="2019-08" db="EMBL/GenBank/DDBJ databases">
        <title>In-depth cultivation of the pig gut microbiome towards novel bacterial diversity and tailored functional studies.</title>
        <authorList>
            <person name="Wylensek D."/>
            <person name="Hitch T.C.A."/>
            <person name="Clavel T."/>
        </authorList>
    </citation>
    <scope>NUCLEOTIDE SEQUENCE [LARGE SCALE GENOMIC DNA]</scope>
    <source>
        <strain evidence="5 6">WCA-693-APC-MOT-I</strain>
    </source>
</reference>
<dbReference type="AlphaFoldDB" id="A0A6L5XUM8"/>
<dbReference type="PROSITE" id="PS50932">
    <property type="entry name" value="HTH_LACI_2"/>
    <property type="match status" value="1"/>
</dbReference>
<dbReference type="PANTHER" id="PTHR30146:SF109">
    <property type="entry name" value="HTH-TYPE TRANSCRIPTIONAL REGULATOR GALS"/>
    <property type="match status" value="1"/>
</dbReference>
<sequence>MKATIREISRITGFSPATVSNALNKKKGVNSATSETIIQVAKELGYYEEATVKKIRFVMYKTNGLIIDDTPFFTMIMDGFQKECKRNGYEMVIYYLDRRDMDFEKQVKNLVEEDSSALVLVGAELLDQDFRFFESTECPLLIIDYWHNSMKYNGILINNEDAVAEAVSYLVSKGHKNIGYLKGSFRIKSFQARECGYLKGIEQSQLVYNPEYTVLLSTTMDGAYQDMKLYLKRNPKLPTAYFADNDMIALGAMKAMKEAGIKIPDEVSMVGFDDLPFSEISSPRLSSLRVPKQAMGEMAVHRVLEMMNSRQLVKTKILVCPEFIERDSVKEL</sequence>
<accession>A0A6L5XUM8</accession>
<dbReference type="PANTHER" id="PTHR30146">
    <property type="entry name" value="LACI-RELATED TRANSCRIPTIONAL REPRESSOR"/>
    <property type="match status" value="1"/>
</dbReference>
<dbReference type="InterPro" id="IPR028082">
    <property type="entry name" value="Peripla_BP_I"/>
</dbReference>
<dbReference type="InterPro" id="IPR046335">
    <property type="entry name" value="LacI/GalR-like_sensor"/>
</dbReference>
<dbReference type="SMART" id="SM00354">
    <property type="entry name" value="HTH_LACI"/>
    <property type="match status" value="1"/>
</dbReference>
<dbReference type="Pfam" id="PF13377">
    <property type="entry name" value="Peripla_BP_3"/>
    <property type="match status" value="1"/>
</dbReference>
<protein>
    <submittedName>
        <fullName evidence="5">LacI family transcriptional regulator</fullName>
    </submittedName>
</protein>
<name>A0A6L5XUM8_9FIRM</name>
<evidence type="ECO:0000256" key="2">
    <source>
        <dbReference type="ARBA" id="ARBA00023125"/>
    </source>
</evidence>
<keyword evidence="3" id="KW-0804">Transcription</keyword>
<evidence type="ECO:0000259" key="4">
    <source>
        <dbReference type="PROSITE" id="PS50932"/>
    </source>
</evidence>
<dbReference type="InterPro" id="IPR000843">
    <property type="entry name" value="HTH_LacI"/>
</dbReference>
<evidence type="ECO:0000256" key="3">
    <source>
        <dbReference type="ARBA" id="ARBA00023163"/>
    </source>
</evidence>
<dbReference type="Gene3D" id="3.40.50.2300">
    <property type="match status" value="2"/>
</dbReference>
<gene>
    <name evidence="5" type="ORF">FYJ58_00195</name>
</gene>
<dbReference type="InterPro" id="IPR010982">
    <property type="entry name" value="Lambda_DNA-bd_dom_sf"/>
</dbReference>
<dbReference type="EMBL" id="VUMT01000001">
    <property type="protein sequence ID" value="MSS62314.1"/>
    <property type="molecule type" value="Genomic_DNA"/>
</dbReference>
<feature type="domain" description="HTH lacI-type" evidence="4">
    <location>
        <begin position="3"/>
        <end position="46"/>
    </location>
</feature>
<keyword evidence="6" id="KW-1185">Reference proteome</keyword>
<evidence type="ECO:0000313" key="5">
    <source>
        <dbReference type="EMBL" id="MSS62314.1"/>
    </source>
</evidence>
<dbReference type="SUPFAM" id="SSF53822">
    <property type="entry name" value="Periplasmic binding protein-like I"/>
    <property type="match status" value="1"/>
</dbReference>